<keyword evidence="4 8" id="KW-0067">ATP-binding</keyword>
<dbReference type="GO" id="GO:0017004">
    <property type="term" value="P:cytochrome complex assembly"/>
    <property type="evidence" value="ECO:0007669"/>
    <property type="project" value="UniProtKB-KW"/>
</dbReference>
<evidence type="ECO:0000256" key="2">
    <source>
        <dbReference type="ARBA" id="ARBA00022741"/>
    </source>
</evidence>
<dbReference type="InterPro" id="IPR005895">
    <property type="entry name" value="ABC_transptr_haem_export_CcmA"/>
</dbReference>
<dbReference type="GO" id="GO:0016887">
    <property type="term" value="F:ATP hydrolysis activity"/>
    <property type="evidence" value="ECO:0007669"/>
    <property type="project" value="InterPro"/>
</dbReference>
<evidence type="ECO:0000259" key="7">
    <source>
        <dbReference type="PROSITE" id="PS50893"/>
    </source>
</evidence>
<dbReference type="InterPro" id="IPR027417">
    <property type="entry name" value="P-loop_NTPase"/>
</dbReference>
<sequence>MVDAGGCSPSLPQRNRCTLHIVHAARLLDPPPLPAAKAAVMEMDHHTLSLTIEGLAAERGGRVVVAGLAFSLSPGEALTLRGANGTGKTSILRAVAGFSDPAEGTVRFDLSGEEADASETRATAIHWLGGDDALADKLTLKESLSFWSSLLGGGATDELPARLGLSGLEDTPLGKMSTGQRRRAGIGRLLCAPRPLWLLDEPMSGLDDQGRELLLSIIAEHRATGGILLMASHDEGIPGCPVLRLSPAVAA</sequence>
<organism evidence="8 9">
    <name type="scientific">Parvularcula marina</name>
    <dbReference type="NCBI Taxonomy" id="2292771"/>
    <lineage>
        <taxon>Bacteria</taxon>
        <taxon>Pseudomonadati</taxon>
        <taxon>Pseudomonadota</taxon>
        <taxon>Alphaproteobacteria</taxon>
        <taxon>Parvularculales</taxon>
        <taxon>Parvularculaceae</taxon>
        <taxon>Parvularcula</taxon>
    </lineage>
</organism>
<comment type="caution">
    <text evidence="8">The sequence shown here is derived from an EMBL/GenBank/DDBJ whole genome shotgun (WGS) entry which is preliminary data.</text>
</comment>
<gene>
    <name evidence="8" type="primary">ccmA</name>
    <name evidence="8" type="ORF">DX908_08775</name>
</gene>
<dbReference type="EC" id="3.6.3.41" evidence="8"/>
<dbReference type="PANTHER" id="PTHR43499">
    <property type="entry name" value="ABC TRANSPORTER I FAMILY MEMBER 1"/>
    <property type="match status" value="1"/>
</dbReference>
<dbReference type="InterPro" id="IPR003439">
    <property type="entry name" value="ABC_transporter-like_ATP-bd"/>
</dbReference>
<reference evidence="8 9" key="1">
    <citation type="submission" date="2018-08" db="EMBL/GenBank/DDBJ databases">
        <title>Parvularcula sp. SM1705, isolated from surface water of the South Sea China.</title>
        <authorList>
            <person name="Sun L."/>
        </authorList>
    </citation>
    <scope>NUCLEOTIDE SEQUENCE [LARGE SCALE GENOMIC DNA]</scope>
    <source>
        <strain evidence="8 9">SM1705</strain>
    </source>
</reference>
<dbReference type="PANTHER" id="PTHR43499:SF1">
    <property type="entry name" value="ABC TRANSPORTER I FAMILY MEMBER 1"/>
    <property type="match status" value="1"/>
</dbReference>
<dbReference type="Proteomes" id="UP000264589">
    <property type="component" value="Unassembled WGS sequence"/>
</dbReference>
<dbReference type="Gene3D" id="3.40.50.300">
    <property type="entry name" value="P-loop containing nucleotide triphosphate hydrolases"/>
    <property type="match status" value="1"/>
</dbReference>
<keyword evidence="1" id="KW-0813">Transport</keyword>
<dbReference type="InParanoid" id="A0A371RIT2"/>
<keyword evidence="2" id="KW-0547">Nucleotide-binding</keyword>
<evidence type="ECO:0000256" key="6">
    <source>
        <dbReference type="ARBA" id="ARBA00023136"/>
    </source>
</evidence>
<dbReference type="FunCoup" id="A0A371RIT2">
    <property type="interactions" value="142"/>
</dbReference>
<evidence type="ECO:0000313" key="8">
    <source>
        <dbReference type="EMBL" id="RFB05341.1"/>
    </source>
</evidence>
<evidence type="ECO:0000256" key="4">
    <source>
        <dbReference type="ARBA" id="ARBA00022840"/>
    </source>
</evidence>
<dbReference type="Pfam" id="PF00005">
    <property type="entry name" value="ABC_tran"/>
    <property type="match status" value="1"/>
</dbReference>
<dbReference type="PROSITE" id="PS50893">
    <property type="entry name" value="ABC_TRANSPORTER_2"/>
    <property type="match status" value="1"/>
</dbReference>
<evidence type="ECO:0000256" key="3">
    <source>
        <dbReference type="ARBA" id="ARBA00022748"/>
    </source>
</evidence>
<dbReference type="SUPFAM" id="SSF52540">
    <property type="entry name" value="P-loop containing nucleoside triphosphate hydrolases"/>
    <property type="match status" value="1"/>
</dbReference>
<keyword evidence="3" id="KW-0201">Cytochrome c-type biogenesis</keyword>
<keyword evidence="9" id="KW-1185">Reference proteome</keyword>
<dbReference type="GO" id="GO:0005524">
    <property type="term" value="F:ATP binding"/>
    <property type="evidence" value="ECO:0007669"/>
    <property type="project" value="UniProtKB-KW"/>
</dbReference>
<keyword evidence="8" id="KW-0378">Hydrolase</keyword>
<evidence type="ECO:0000313" key="9">
    <source>
        <dbReference type="Proteomes" id="UP000264589"/>
    </source>
</evidence>
<evidence type="ECO:0000256" key="5">
    <source>
        <dbReference type="ARBA" id="ARBA00022967"/>
    </source>
</evidence>
<dbReference type="SMART" id="SM00382">
    <property type="entry name" value="AAA"/>
    <property type="match status" value="1"/>
</dbReference>
<keyword evidence="6" id="KW-0472">Membrane</keyword>
<accession>A0A371RIT2</accession>
<name>A0A371RIT2_9PROT</name>
<feature type="domain" description="ABC transporter" evidence="7">
    <location>
        <begin position="50"/>
        <end position="249"/>
    </location>
</feature>
<proteinExistence type="predicted"/>
<dbReference type="InterPro" id="IPR003593">
    <property type="entry name" value="AAA+_ATPase"/>
</dbReference>
<dbReference type="GO" id="GO:0022857">
    <property type="term" value="F:transmembrane transporter activity"/>
    <property type="evidence" value="ECO:0007669"/>
    <property type="project" value="InterPro"/>
</dbReference>
<dbReference type="NCBIfam" id="TIGR01189">
    <property type="entry name" value="ccmA"/>
    <property type="match status" value="1"/>
</dbReference>
<protein>
    <submittedName>
        <fullName evidence="8">Heme ABC exporter ATP-binding protein CcmA</fullName>
        <ecNumber evidence="8">3.6.3.41</ecNumber>
    </submittedName>
</protein>
<dbReference type="EMBL" id="QUQO01000001">
    <property type="protein sequence ID" value="RFB05341.1"/>
    <property type="molecule type" value="Genomic_DNA"/>
</dbReference>
<dbReference type="AlphaFoldDB" id="A0A371RIT2"/>
<evidence type="ECO:0000256" key="1">
    <source>
        <dbReference type="ARBA" id="ARBA00022448"/>
    </source>
</evidence>
<keyword evidence="5" id="KW-1278">Translocase</keyword>